<sequence length="310" mass="35851">LTRCFLVAVKYLREVTPYFRKASIIQEVGWELQRGFLSATPPPPKSPPRADTRYLPLQLCRLTRAHPSSHHTEKSMRGLSSSSAIYETLAISQFITMYLHEDYRTNIQHNAICYNLNLISVRSSEREIHGKNGFIKVSKNLARYRERRFCCVECACLHDACDREHHFAVENVQLHSSRVENKQASLYSSPFRKLAGAFLDHELQKPVNQAFLPFQTTFRDLVEFPSSGMKDFSQGRRLLCKLVQGNRKLCEKHFLWVSVCSPEDLFPRLKVWLGGQKFSSNEEVIASVDAYFAKQDAQYYLNGLKGWEHR</sequence>
<evidence type="ECO:0000313" key="1">
    <source>
        <dbReference type="EMBL" id="KYQ50053.1"/>
    </source>
</evidence>
<organism evidence="1 2">
    <name type="scientific">Mycetomoellerius zeteki</name>
    <dbReference type="NCBI Taxonomy" id="64791"/>
    <lineage>
        <taxon>Eukaryota</taxon>
        <taxon>Metazoa</taxon>
        <taxon>Ecdysozoa</taxon>
        <taxon>Arthropoda</taxon>
        <taxon>Hexapoda</taxon>
        <taxon>Insecta</taxon>
        <taxon>Pterygota</taxon>
        <taxon>Neoptera</taxon>
        <taxon>Endopterygota</taxon>
        <taxon>Hymenoptera</taxon>
        <taxon>Apocrita</taxon>
        <taxon>Aculeata</taxon>
        <taxon>Formicoidea</taxon>
        <taxon>Formicidae</taxon>
        <taxon>Myrmicinae</taxon>
        <taxon>Mycetomoellerius</taxon>
    </lineage>
</organism>
<keyword evidence="2" id="KW-1185">Reference proteome</keyword>
<dbReference type="AlphaFoldDB" id="A0A151WQH4"/>
<evidence type="ECO:0000313" key="2">
    <source>
        <dbReference type="Proteomes" id="UP000075809"/>
    </source>
</evidence>
<dbReference type="Proteomes" id="UP000075809">
    <property type="component" value="Unassembled WGS sequence"/>
</dbReference>
<protein>
    <submittedName>
        <fullName evidence="1">Uncharacterized protein</fullName>
    </submittedName>
</protein>
<name>A0A151WQH4_9HYME</name>
<dbReference type="STRING" id="64791.A0A151WQH4"/>
<dbReference type="EMBL" id="KQ982839">
    <property type="protein sequence ID" value="KYQ50053.1"/>
    <property type="molecule type" value="Genomic_DNA"/>
</dbReference>
<reference evidence="1 2" key="1">
    <citation type="submission" date="2015-09" db="EMBL/GenBank/DDBJ databases">
        <title>Trachymyrmex zeteki WGS genome.</title>
        <authorList>
            <person name="Nygaard S."/>
            <person name="Hu H."/>
            <person name="Boomsma J."/>
            <person name="Zhang G."/>
        </authorList>
    </citation>
    <scope>NUCLEOTIDE SEQUENCE [LARGE SCALE GENOMIC DNA]</scope>
    <source>
        <strain evidence="1">Tzet28-1</strain>
        <tissue evidence="1">Whole body</tissue>
    </source>
</reference>
<feature type="non-terminal residue" evidence="1">
    <location>
        <position position="1"/>
    </location>
</feature>
<dbReference type="SUPFAM" id="SSF50729">
    <property type="entry name" value="PH domain-like"/>
    <property type="match status" value="1"/>
</dbReference>
<proteinExistence type="predicted"/>
<accession>A0A151WQH4</accession>
<gene>
    <name evidence="1" type="ORF">ALC60_10859</name>
</gene>